<evidence type="ECO:0000256" key="1">
    <source>
        <dbReference type="ARBA" id="ARBA00009183"/>
    </source>
</evidence>
<keyword evidence="4" id="KW-0521">NADP</keyword>
<comment type="similarity">
    <text evidence="1">Belongs to the FMO family.</text>
</comment>
<evidence type="ECO:0000256" key="5">
    <source>
        <dbReference type="ARBA" id="ARBA00023002"/>
    </source>
</evidence>
<dbReference type="eggNOG" id="KOG1399">
    <property type="taxonomic scope" value="Eukaryota"/>
</dbReference>
<dbReference type="InterPro" id="IPR050346">
    <property type="entry name" value="FMO-like"/>
</dbReference>
<dbReference type="GO" id="GO:0050660">
    <property type="term" value="F:flavin adenine dinucleotide binding"/>
    <property type="evidence" value="ECO:0007669"/>
    <property type="project" value="InterPro"/>
</dbReference>
<dbReference type="GeneID" id="18245479"/>
<accession>G3AXN6</accession>
<dbReference type="Pfam" id="PF00743">
    <property type="entry name" value="FMO-like"/>
    <property type="match status" value="2"/>
</dbReference>
<keyword evidence="3" id="KW-0274">FAD</keyword>
<keyword evidence="2" id="KW-0285">Flavoprotein</keyword>
<dbReference type="PANTHER" id="PTHR23023">
    <property type="entry name" value="DIMETHYLANILINE MONOOXYGENASE"/>
    <property type="match status" value="1"/>
</dbReference>
<dbReference type="PRINTS" id="PR00370">
    <property type="entry name" value="FMOXYGENASE"/>
</dbReference>
<dbReference type="PIRSF" id="PIRSF000332">
    <property type="entry name" value="FMO"/>
    <property type="match status" value="1"/>
</dbReference>
<dbReference type="GO" id="GO:0004499">
    <property type="term" value="F:N,N-dimethylaniline monooxygenase activity"/>
    <property type="evidence" value="ECO:0007669"/>
    <property type="project" value="InterPro"/>
</dbReference>
<dbReference type="Gene3D" id="3.50.50.60">
    <property type="entry name" value="FAD/NAD(P)-binding domain"/>
    <property type="match status" value="2"/>
</dbReference>
<dbReference type="GO" id="GO:0050661">
    <property type="term" value="F:NADP binding"/>
    <property type="evidence" value="ECO:0007669"/>
    <property type="project" value="InterPro"/>
</dbReference>
<keyword evidence="5" id="KW-0560">Oxidoreductase</keyword>
<dbReference type="OrthoDB" id="66881at2759"/>
<dbReference type="Proteomes" id="UP000000707">
    <property type="component" value="Unassembled WGS sequence"/>
</dbReference>
<dbReference type="EMBL" id="GL996512">
    <property type="protein sequence ID" value="EGV65661.1"/>
    <property type="molecule type" value="Genomic_DNA"/>
</dbReference>
<dbReference type="HOGENOM" id="CLU_006909_5_0_1"/>
<evidence type="ECO:0000256" key="4">
    <source>
        <dbReference type="ARBA" id="ARBA00022857"/>
    </source>
</evidence>
<evidence type="ECO:0000256" key="2">
    <source>
        <dbReference type="ARBA" id="ARBA00022630"/>
    </source>
</evidence>
<protein>
    <submittedName>
        <fullName evidence="6">FAD/NAD(P)-binding domain-containing protein</fullName>
    </submittedName>
</protein>
<gene>
    <name evidence="6" type="ORF">CANTEDRAFT_101532</name>
</gene>
<evidence type="ECO:0000256" key="3">
    <source>
        <dbReference type="ARBA" id="ARBA00022827"/>
    </source>
</evidence>
<dbReference type="InterPro" id="IPR036188">
    <property type="entry name" value="FAD/NAD-bd_sf"/>
</dbReference>
<dbReference type="InterPro" id="IPR000960">
    <property type="entry name" value="Flavin_mOase"/>
</dbReference>
<proteinExistence type="inferred from homology"/>
<name>G3AXN6_CANTC</name>
<keyword evidence="7" id="KW-1185">Reference proteome</keyword>
<evidence type="ECO:0000313" key="6">
    <source>
        <dbReference type="EMBL" id="EGV65661.1"/>
    </source>
</evidence>
<feature type="non-terminal residue" evidence="6">
    <location>
        <position position="1"/>
    </location>
</feature>
<evidence type="ECO:0000313" key="7">
    <source>
        <dbReference type="Proteomes" id="UP000000707"/>
    </source>
</evidence>
<dbReference type="AlphaFoldDB" id="G3AXN6"/>
<reference evidence="6 7" key="1">
    <citation type="journal article" date="2011" name="Proc. Natl. Acad. Sci. U.S.A.">
        <title>Comparative genomics of xylose-fermenting fungi for enhanced biofuel production.</title>
        <authorList>
            <person name="Wohlbach D.J."/>
            <person name="Kuo A."/>
            <person name="Sato T.K."/>
            <person name="Potts K.M."/>
            <person name="Salamov A.A."/>
            <person name="LaButti K.M."/>
            <person name="Sun H."/>
            <person name="Clum A."/>
            <person name="Pangilinan J.L."/>
            <person name="Lindquist E.A."/>
            <person name="Lucas S."/>
            <person name="Lapidus A."/>
            <person name="Jin M."/>
            <person name="Gunawan C."/>
            <person name="Balan V."/>
            <person name="Dale B.E."/>
            <person name="Jeffries T.W."/>
            <person name="Zinkel R."/>
            <person name="Barry K.W."/>
            <person name="Grigoriev I.V."/>
            <person name="Gasch A.P."/>
        </authorList>
    </citation>
    <scope>NUCLEOTIDE SEQUENCE [LARGE SCALE GENOMIC DNA]</scope>
    <source>
        <strain evidence="7">ATCC 10573 / BCRC 21748 / CBS 615 / JCM 9827 / NBRC 10315 / NRRL Y-1498 / VKM Y-70</strain>
    </source>
</reference>
<dbReference type="InterPro" id="IPR020946">
    <property type="entry name" value="Flavin_mOase-like"/>
</dbReference>
<dbReference type="KEGG" id="cten:18245479"/>
<sequence length="438" mass="49429">LQLMAFKRVCVIGAGPSGLASIRALNGEPFEFGIDVYDPRSNVGGIWNYSSSKEKYNDTNDLEANKVYNFSPIYDNLETNLPARCMQFTDFPFPEGSKFLFRTSVIDYLQKYAKTIGPFNLHLNTKVVSVEKTNDWAVTSENVTTGNLSTKHYDAIVVANGHFEKPIYPSVKGLEEWQQKDPKSVIHAKFYNSAKKYADKTVLVVGGSSSGCDIAVQVSSTAKKVYVSCDEESILNKIRHPYLEIIPRIDEYNVNHHAATFEDKTIKIDQIIFCTGYFYDVPFLKIPLCESRYIKNLYKHIFYVEDPSLVFVGLGKDVSPFPMAEAQSSVLARYFSGRLQLPTSDAMRQESSQELALKGARLHGLKPPKEPEYVNELHHLIEEQHLEGGFMFEKYEGEKLEARTAAAGLKLQRLTAYCEEIVRDKTKRILSLHGAGKV</sequence>
<dbReference type="SUPFAM" id="SSF51905">
    <property type="entry name" value="FAD/NAD(P)-binding domain"/>
    <property type="match status" value="2"/>
</dbReference>
<organism evidence="7">
    <name type="scientific">Candida tenuis (strain ATCC 10573 / BCRC 21748 / CBS 615 / JCM 9827 / NBRC 10315 / NRRL Y-1498 / VKM Y-70)</name>
    <name type="common">Yeast</name>
    <name type="synonym">Yamadazyma tenuis</name>
    <dbReference type="NCBI Taxonomy" id="590646"/>
    <lineage>
        <taxon>Eukaryota</taxon>
        <taxon>Fungi</taxon>
        <taxon>Dikarya</taxon>
        <taxon>Ascomycota</taxon>
        <taxon>Saccharomycotina</taxon>
        <taxon>Pichiomycetes</taxon>
        <taxon>Debaryomycetaceae</taxon>
        <taxon>Yamadazyma</taxon>
    </lineage>
</organism>